<dbReference type="CDD" id="cd15320">
    <property type="entry name" value="7tmA_D1A_dopamine_R"/>
    <property type="match status" value="1"/>
</dbReference>
<evidence type="ECO:0000256" key="16">
    <source>
        <dbReference type="RuleBase" id="RU000688"/>
    </source>
</evidence>
<dbReference type="STRING" id="8355.A0A1L8GXP1"/>
<dbReference type="GO" id="GO:0060170">
    <property type="term" value="C:ciliary membrane"/>
    <property type="evidence" value="ECO:0007669"/>
    <property type="project" value="UniProtKB-SubCell"/>
</dbReference>
<feature type="transmembrane region" description="Helical" evidence="17">
    <location>
        <begin position="269"/>
        <end position="290"/>
    </location>
</feature>
<dbReference type="AlphaFoldDB" id="A0A1L8GXP1"/>
<organism evidence="19 21">
    <name type="scientific">Xenopus laevis</name>
    <name type="common">African clawed frog</name>
    <dbReference type="NCBI Taxonomy" id="8355"/>
    <lineage>
        <taxon>Eukaryota</taxon>
        <taxon>Metazoa</taxon>
        <taxon>Chordata</taxon>
        <taxon>Craniata</taxon>
        <taxon>Vertebrata</taxon>
        <taxon>Euteleostomi</taxon>
        <taxon>Amphibia</taxon>
        <taxon>Batrachia</taxon>
        <taxon>Anura</taxon>
        <taxon>Pipoidea</taxon>
        <taxon>Pipidae</taxon>
        <taxon>Xenopodinae</taxon>
        <taxon>Xenopus</taxon>
        <taxon>Xenopus</taxon>
    </lineage>
</organism>
<keyword evidence="19" id="KW-1185">Reference proteome</keyword>
<evidence type="ECO:0000259" key="18">
    <source>
        <dbReference type="PROSITE" id="PS50262"/>
    </source>
</evidence>
<dbReference type="PaxDb" id="8355-A0A1L8GXP1"/>
<keyword evidence="7 17" id="KW-0472">Membrane</keyword>
<dbReference type="PRINTS" id="PR00242">
    <property type="entry name" value="DOPAMINER"/>
</dbReference>
<gene>
    <name evidence="20 21 22" type="primary">drd1.L</name>
</gene>
<dbReference type="Bgee" id="108710578">
    <property type="expression patterns" value="Expressed in camera-type eye and 1 other cell type or tissue"/>
</dbReference>
<dbReference type="GO" id="GO:0071880">
    <property type="term" value="P:adenylate cyclase-activating adrenergic receptor signaling pathway"/>
    <property type="evidence" value="ECO:0000318"/>
    <property type="project" value="GO_Central"/>
</dbReference>
<dbReference type="PRINTS" id="PR00237">
    <property type="entry name" value="GPCRRHODOPSN"/>
</dbReference>
<keyword evidence="9" id="KW-1015">Disulfide bond</keyword>
<keyword evidence="12 16" id="KW-0807">Transducer</keyword>
<name>A0A1L8GXP1_XENLA</name>
<evidence type="ECO:0000256" key="1">
    <source>
        <dbReference type="ARBA" id="ARBA00004272"/>
    </source>
</evidence>
<dbReference type="PROSITE" id="PS50262">
    <property type="entry name" value="G_PROTEIN_RECEP_F1_2"/>
    <property type="match status" value="1"/>
</dbReference>
<sequence length="451" mass="50550">MTFNITSMDEDVLLTERESSFRVLTGCFLSVLILSTLLGNTLVCAAVIRFRHLRSKVTNFFVISLAVSDLLVAVLVMPWKAVAEIAGFWPFGTFCNIWVAFDIMCSTASILNLCVISVDRYWAISSPFRYERKMTPKVAFIMIGVAWTLSVLISFIPVQLNWHKAKTTSFFDLNITLHDRTMDNCDSSLNRTYAISSSLISFYIPVAIMIVTYTRIYRIAAKQIRRISALERAAVHAKNCQNSTSNRNSLDCQQPESSLKTSFKRETKVLKTLSVIMGVFVCCWLPFFILNCIVPFCDPSLTTSGTEPFCISSTTFDVFVWFGWANSSLNPIIYAFNADFRKAFSNLLGCYRLCPTSNNIIETVSINNNGAVVYSCQQEPKGSIPNECNLVYLIPHAIICPEDEVLKKEDESGLSKSLEKMSPAFSGILDYDADVSLEKINPITQNGQPKT</sequence>
<reference evidence="20 21" key="1">
    <citation type="submission" date="2025-04" db="UniProtKB">
        <authorList>
            <consortium name="RefSeq"/>
        </authorList>
    </citation>
    <scope>IDENTIFICATION</scope>
    <source>
        <strain evidence="20 21">J_2021</strain>
        <tissue evidence="20 21">Erythrocytes</tissue>
    </source>
</reference>
<dbReference type="GO" id="GO:0045202">
    <property type="term" value="C:synapse"/>
    <property type="evidence" value="ECO:0007669"/>
    <property type="project" value="GOC"/>
</dbReference>
<evidence type="ECO:0000256" key="13">
    <source>
        <dbReference type="ARBA" id="ARBA00023273"/>
    </source>
</evidence>
<dbReference type="RefSeq" id="XP_041442143.1">
    <property type="nucleotide sequence ID" value="XM_041586209.1"/>
</dbReference>
<feature type="transmembrane region" description="Helical" evidence="17">
    <location>
        <begin position="60"/>
        <end position="77"/>
    </location>
</feature>
<dbReference type="Proteomes" id="UP000186698">
    <property type="component" value="Chromosome 3L"/>
</dbReference>
<dbReference type="PROSITE" id="PS00237">
    <property type="entry name" value="G_PROTEIN_RECEP_F1_1"/>
    <property type="match status" value="1"/>
</dbReference>
<protein>
    <recommendedName>
        <fullName evidence="2">D(1A) dopamine receptor</fullName>
    </recommendedName>
    <alternativeName>
        <fullName evidence="15">Dopamine D1 receptor</fullName>
    </alternativeName>
</protein>
<dbReference type="GO" id="GO:0005886">
    <property type="term" value="C:plasma membrane"/>
    <property type="evidence" value="ECO:0000318"/>
    <property type="project" value="GO_Central"/>
</dbReference>
<evidence type="ECO:0000256" key="14">
    <source>
        <dbReference type="ARBA" id="ARBA00023288"/>
    </source>
</evidence>
<dbReference type="Pfam" id="PF00001">
    <property type="entry name" value="7tm_1"/>
    <property type="match status" value="1"/>
</dbReference>
<evidence type="ECO:0000256" key="15">
    <source>
        <dbReference type="ARBA" id="ARBA00032831"/>
    </source>
</evidence>
<dbReference type="GO" id="GO:0007212">
    <property type="term" value="P:G protein-coupled dopamine receptor signaling pathway"/>
    <property type="evidence" value="ECO:0000318"/>
    <property type="project" value="GO_Central"/>
</dbReference>
<dbReference type="RefSeq" id="XP_018107188.1">
    <property type="nucleotide sequence ID" value="XM_018251699.2"/>
</dbReference>
<proteinExistence type="inferred from homology"/>
<evidence type="ECO:0000256" key="12">
    <source>
        <dbReference type="ARBA" id="ARBA00023224"/>
    </source>
</evidence>
<keyword evidence="8" id="KW-0564">Palmitate</keyword>
<keyword evidence="14" id="KW-0449">Lipoprotein</keyword>
<dbReference type="AGR" id="Xenbase:XB-GENE-6500264"/>
<dbReference type="PANTHER" id="PTHR24248:SF139">
    <property type="entry name" value="D(1A) DOPAMINE RECEPTOR"/>
    <property type="match status" value="1"/>
</dbReference>
<evidence type="ECO:0000256" key="17">
    <source>
        <dbReference type="SAM" id="Phobius"/>
    </source>
</evidence>
<dbReference type="SMR" id="A0A1L8GXP1"/>
<dbReference type="SUPFAM" id="SSF81321">
    <property type="entry name" value="Family A G protein-coupled receptor-like"/>
    <property type="match status" value="1"/>
</dbReference>
<dbReference type="KEGG" id="xla:108710578"/>
<dbReference type="FunFam" id="1.20.1070.10:FF:000045">
    <property type="entry name" value="D(1A) dopamine receptor"/>
    <property type="match status" value="1"/>
</dbReference>
<evidence type="ECO:0000256" key="2">
    <source>
        <dbReference type="ARBA" id="ARBA00020814"/>
    </source>
</evidence>
<keyword evidence="11" id="KW-0325">Glycoprotein</keyword>
<comment type="similarity">
    <text evidence="16">Belongs to the G-protein coupled receptor 1 family.</text>
</comment>
<dbReference type="GO" id="GO:0043410">
    <property type="term" value="P:positive regulation of MAPK cascade"/>
    <property type="evidence" value="ECO:0000318"/>
    <property type="project" value="GO_Central"/>
</dbReference>
<dbReference type="PANTHER" id="PTHR24248">
    <property type="entry name" value="ADRENERGIC RECEPTOR-RELATED G-PROTEIN COUPLED RECEPTOR"/>
    <property type="match status" value="1"/>
</dbReference>
<dbReference type="PRINTS" id="PR00565">
    <property type="entry name" value="DOPAMINED1AR"/>
</dbReference>
<evidence type="ECO:0000256" key="10">
    <source>
        <dbReference type="ARBA" id="ARBA00023170"/>
    </source>
</evidence>
<feature type="transmembrane region" description="Helical" evidence="17">
    <location>
        <begin position="138"/>
        <end position="160"/>
    </location>
</feature>
<feature type="transmembrane region" description="Helical" evidence="17">
    <location>
        <begin position="193"/>
        <end position="216"/>
    </location>
</feature>
<evidence type="ECO:0000256" key="6">
    <source>
        <dbReference type="ARBA" id="ARBA00023040"/>
    </source>
</evidence>
<keyword evidence="3" id="KW-1003">Cell membrane</keyword>
<dbReference type="OMA" id="CCAKLSP"/>
<dbReference type="InterPro" id="IPR017452">
    <property type="entry name" value="GPCR_Rhodpsn_7TM"/>
</dbReference>
<dbReference type="InterPro" id="IPR000929">
    <property type="entry name" value="Dopamine_rcpt"/>
</dbReference>
<dbReference type="Xenbase" id="XB-GENE-6500264">
    <property type="gene designation" value="drd1.L"/>
</dbReference>
<evidence type="ECO:0000313" key="19">
    <source>
        <dbReference type="Proteomes" id="UP000186698"/>
    </source>
</evidence>
<evidence type="ECO:0000313" key="22">
    <source>
        <dbReference type="Xenbase" id="XB-GENE-6500264"/>
    </source>
</evidence>
<keyword evidence="5 17" id="KW-1133">Transmembrane helix</keyword>
<evidence type="ECO:0000256" key="4">
    <source>
        <dbReference type="ARBA" id="ARBA00022692"/>
    </source>
</evidence>
<accession>A0A1L8GXP1</accession>
<comment type="subcellular location">
    <subcellularLocation>
        <location evidence="1">Cell projection</location>
        <location evidence="1">Cilium membrane</location>
        <topology evidence="1">Multi-pass membrane protein</topology>
    </subcellularLocation>
</comment>
<evidence type="ECO:0000256" key="11">
    <source>
        <dbReference type="ARBA" id="ARBA00023180"/>
    </source>
</evidence>
<dbReference type="GO" id="GO:0042311">
    <property type="term" value="P:vasodilation"/>
    <property type="evidence" value="ECO:0007669"/>
    <property type="project" value="InterPro"/>
</dbReference>
<dbReference type="GO" id="GO:0001588">
    <property type="term" value="F:dopamine neurotransmitter receptor activity, coupled via Gs"/>
    <property type="evidence" value="ECO:0000318"/>
    <property type="project" value="GO_Central"/>
</dbReference>
<evidence type="ECO:0000256" key="8">
    <source>
        <dbReference type="ARBA" id="ARBA00023139"/>
    </source>
</evidence>
<dbReference type="SMART" id="SM01381">
    <property type="entry name" value="7TM_GPCR_Srsx"/>
    <property type="match status" value="1"/>
</dbReference>
<dbReference type="GeneID" id="108710578"/>
<dbReference type="InterPro" id="IPR000276">
    <property type="entry name" value="GPCR_Rhodpsn"/>
</dbReference>
<keyword evidence="6 16" id="KW-0297">G-protein coupled receptor</keyword>
<evidence type="ECO:0000313" key="21">
    <source>
        <dbReference type="RefSeq" id="XP_041442143.1"/>
    </source>
</evidence>
<dbReference type="OrthoDB" id="6021915at2759"/>
<evidence type="ECO:0000256" key="7">
    <source>
        <dbReference type="ARBA" id="ARBA00023136"/>
    </source>
</evidence>
<keyword evidence="10 16" id="KW-0675">Receptor</keyword>
<evidence type="ECO:0000313" key="20">
    <source>
        <dbReference type="RefSeq" id="XP_018107188.1"/>
    </source>
</evidence>
<dbReference type="CTD" id="108710578"/>
<evidence type="ECO:0000256" key="3">
    <source>
        <dbReference type="ARBA" id="ARBA00022475"/>
    </source>
</evidence>
<feature type="transmembrane region" description="Helical" evidence="17">
    <location>
        <begin position="20"/>
        <end position="48"/>
    </location>
</feature>
<dbReference type="Gene3D" id="1.20.1070.10">
    <property type="entry name" value="Rhodopsin 7-helix transmembrane proteins"/>
    <property type="match status" value="1"/>
</dbReference>
<evidence type="ECO:0000256" key="5">
    <source>
        <dbReference type="ARBA" id="ARBA00022989"/>
    </source>
</evidence>
<dbReference type="InterPro" id="IPR001413">
    <property type="entry name" value="Dopamine_D1_rcpt"/>
</dbReference>
<keyword evidence="13" id="KW-0966">Cell projection</keyword>
<evidence type="ECO:0000256" key="9">
    <source>
        <dbReference type="ARBA" id="ARBA00023157"/>
    </source>
</evidence>
<keyword evidence="4 16" id="KW-0812">Transmembrane</keyword>
<feature type="domain" description="G-protein coupled receptors family 1 profile" evidence="18">
    <location>
        <begin position="39"/>
        <end position="334"/>
    </location>
</feature>
<feature type="transmembrane region" description="Helical" evidence="17">
    <location>
        <begin position="97"/>
        <end position="118"/>
    </location>
</feature>
<dbReference type="GO" id="GO:0004930">
    <property type="term" value="F:G protein-coupled receptor activity"/>
    <property type="evidence" value="ECO:0000318"/>
    <property type="project" value="GO_Central"/>
</dbReference>